<dbReference type="GO" id="GO:0002009">
    <property type="term" value="P:morphogenesis of an epithelium"/>
    <property type="evidence" value="ECO:0007669"/>
    <property type="project" value="Ensembl"/>
</dbReference>
<keyword evidence="3" id="KW-0812">Transmembrane</keyword>
<dbReference type="SUPFAM" id="SSF51069">
    <property type="entry name" value="Carbonic anhydrase"/>
    <property type="match status" value="1"/>
</dbReference>
<accession>A0A8C2UUV5</accession>
<organism evidence="6 7">
    <name type="scientific">Chinchilla lanigera</name>
    <name type="common">Long-tailed chinchilla</name>
    <name type="synonym">Chinchilla villidera</name>
    <dbReference type="NCBI Taxonomy" id="34839"/>
    <lineage>
        <taxon>Eukaryota</taxon>
        <taxon>Metazoa</taxon>
        <taxon>Chordata</taxon>
        <taxon>Craniata</taxon>
        <taxon>Vertebrata</taxon>
        <taxon>Euteleostomi</taxon>
        <taxon>Mammalia</taxon>
        <taxon>Eutheria</taxon>
        <taxon>Euarchontoglires</taxon>
        <taxon>Glires</taxon>
        <taxon>Rodentia</taxon>
        <taxon>Hystricomorpha</taxon>
        <taxon>Chinchillidae</taxon>
        <taxon>Chinchilla</taxon>
    </lineage>
</organism>
<feature type="chain" id="PRO_5034139490" evidence="4">
    <location>
        <begin position="34"/>
        <end position="352"/>
    </location>
</feature>
<feature type="transmembrane region" description="Helical" evidence="3">
    <location>
        <begin position="306"/>
        <end position="324"/>
    </location>
</feature>
<comment type="similarity">
    <text evidence="1">Belongs to the alpha-carbonic anhydrase family.</text>
</comment>
<protein>
    <submittedName>
        <fullName evidence="6">Carbonic anhydrase 9</fullName>
    </submittedName>
</protein>
<dbReference type="GO" id="GO:0046903">
    <property type="term" value="P:secretion"/>
    <property type="evidence" value="ECO:0007669"/>
    <property type="project" value="Ensembl"/>
</dbReference>
<dbReference type="AlphaFoldDB" id="A0A8C2UUV5"/>
<feature type="region of interest" description="Disordered" evidence="2">
    <location>
        <begin position="333"/>
        <end position="352"/>
    </location>
</feature>
<dbReference type="GeneTree" id="ENSGT00940000161646"/>
<dbReference type="InterPro" id="IPR001148">
    <property type="entry name" value="CA_dom"/>
</dbReference>
<reference evidence="6" key="1">
    <citation type="submission" date="2025-08" db="UniProtKB">
        <authorList>
            <consortium name="Ensembl"/>
        </authorList>
    </citation>
    <scope>IDENTIFICATION</scope>
</reference>
<keyword evidence="4" id="KW-0732">Signal</keyword>
<dbReference type="InterPro" id="IPR023561">
    <property type="entry name" value="Carbonic_anhydrase_a-class"/>
</dbReference>
<evidence type="ECO:0000259" key="5">
    <source>
        <dbReference type="PROSITE" id="PS51144"/>
    </source>
</evidence>
<feature type="compositionally biased region" description="Polar residues" evidence="2">
    <location>
        <begin position="105"/>
        <end position="114"/>
    </location>
</feature>
<keyword evidence="3" id="KW-0472">Membrane</keyword>
<feature type="region of interest" description="Disordered" evidence="2">
    <location>
        <begin position="38"/>
        <end position="121"/>
    </location>
</feature>
<keyword evidence="7" id="KW-1185">Reference proteome</keyword>
<dbReference type="SMART" id="SM01057">
    <property type="entry name" value="Carb_anhydrase"/>
    <property type="match status" value="1"/>
</dbReference>
<name>A0A8C2UUV5_CHILA</name>
<feature type="domain" description="Alpha-carbonic anhydrase" evidence="5">
    <location>
        <begin position="1"/>
        <end position="284"/>
    </location>
</feature>
<evidence type="ECO:0000256" key="4">
    <source>
        <dbReference type="SAM" id="SignalP"/>
    </source>
</evidence>
<feature type="compositionally biased region" description="Basic and acidic residues" evidence="2">
    <location>
        <begin position="84"/>
        <end position="97"/>
    </location>
</feature>
<dbReference type="GO" id="GO:0140677">
    <property type="term" value="F:molecular function activator activity"/>
    <property type="evidence" value="ECO:0007669"/>
    <property type="project" value="Ensembl"/>
</dbReference>
<evidence type="ECO:0000313" key="6">
    <source>
        <dbReference type="Ensembl" id="ENSCLAP00000003493.1"/>
    </source>
</evidence>
<dbReference type="Pfam" id="PF00194">
    <property type="entry name" value="Carb_anhydrase"/>
    <property type="match status" value="1"/>
</dbReference>
<dbReference type="GO" id="GO:0004089">
    <property type="term" value="F:carbonate dehydratase activity"/>
    <property type="evidence" value="ECO:0007669"/>
    <property type="project" value="Ensembl"/>
</dbReference>
<feature type="signal peptide" evidence="4">
    <location>
        <begin position="1"/>
        <end position="33"/>
    </location>
</feature>
<dbReference type="InterPro" id="IPR036398">
    <property type="entry name" value="CA_dom_sf"/>
</dbReference>
<keyword evidence="3" id="KW-1133">Transmembrane helix</keyword>
<evidence type="ECO:0000256" key="2">
    <source>
        <dbReference type="SAM" id="MobiDB-lite"/>
    </source>
</evidence>
<evidence type="ECO:0000256" key="3">
    <source>
        <dbReference type="SAM" id="Phobius"/>
    </source>
</evidence>
<dbReference type="PROSITE" id="PS51144">
    <property type="entry name" value="ALPHA_CA_2"/>
    <property type="match status" value="1"/>
</dbReference>
<gene>
    <name evidence="6" type="primary">CA9</name>
</gene>
<dbReference type="GO" id="GO:0008270">
    <property type="term" value="F:zinc ion binding"/>
    <property type="evidence" value="ECO:0007669"/>
    <property type="project" value="Ensembl"/>
</dbReference>
<dbReference type="Ensembl" id="ENSCLAT00000003566.1">
    <property type="protein sequence ID" value="ENSCLAP00000003493.1"/>
    <property type="gene ID" value="ENSCLAG00000002499.1"/>
</dbReference>
<dbReference type="PANTHER" id="PTHR18952">
    <property type="entry name" value="CARBONIC ANHYDRASE"/>
    <property type="match status" value="1"/>
</dbReference>
<dbReference type="GO" id="GO:0005886">
    <property type="term" value="C:plasma membrane"/>
    <property type="evidence" value="ECO:0007669"/>
    <property type="project" value="Ensembl"/>
</dbReference>
<evidence type="ECO:0000313" key="7">
    <source>
        <dbReference type="Proteomes" id="UP000694398"/>
    </source>
</evidence>
<sequence>MASLGPSPWLPLLISAPAVQLLLLLLLLVPSHPQNLSWMQGDPSMEGDSSGESDPLGEADRPREEDPPGGVDPHGEGPPQVHAKPGEQEEDPLKLEDLPTVATPEGTQGHQNNGHGDKKGAAREHWRYGVYVPPAFPEVWNGGGLCDLHPEFRPLVMAQTQASVFHCHPLPRSQEGPEENGAYEQLLSRLDEITEEGSEIWIPGLDVSALLPSDLSRYFQYEGSLTTPPCSQGVIWTVFNQTVKLSARQLHALTGSLWGPRDARLQLNFRATQPLNGRVIEASFPAEAHSSPAPVHMSSCFTTGDILALIFGLLFAATSIAFLVQMRKQHRHRSGTKKGVSYSPAEMVETGA</sequence>
<dbReference type="Gene3D" id="3.10.200.10">
    <property type="entry name" value="Alpha carbonic anhydrase"/>
    <property type="match status" value="1"/>
</dbReference>
<dbReference type="Proteomes" id="UP000694398">
    <property type="component" value="Unassembled WGS sequence"/>
</dbReference>
<proteinExistence type="inferred from homology"/>
<dbReference type="PANTHER" id="PTHR18952:SF18">
    <property type="entry name" value="CARBONIC ANHYDRASE 9"/>
    <property type="match status" value="1"/>
</dbReference>
<evidence type="ECO:0000256" key="1">
    <source>
        <dbReference type="ARBA" id="ARBA00010718"/>
    </source>
</evidence>
<dbReference type="OMA" id="DEEXDIL"/>
<reference evidence="6" key="2">
    <citation type="submission" date="2025-09" db="UniProtKB">
        <authorList>
            <consortium name="Ensembl"/>
        </authorList>
    </citation>
    <scope>IDENTIFICATION</scope>
</reference>